<feature type="domain" description="AAA" evidence="1">
    <location>
        <begin position="9"/>
        <end position="182"/>
    </location>
</feature>
<protein>
    <submittedName>
        <fullName evidence="2">ParA family protein</fullName>
    </submittedName>
</protein>
<dbReference type="FunFam" id="3.40.50.300:FF:000285">
    <property type="entry name" value="Sporulation initiation inhibitor Soj"/>
    <property type="match status" value="1"/>
</dbReference>
<evidence type="ECO:0000259" key="1">
    <source>
        <dbReference type="Pfam" id="PF13614"/>
    </source>
</evidence>
<dbReference type="Proteomes" id="UP000469346">
    <property type="component" value="Unassembled WGS sequence"/>
</dbReference>
<dbReference type="PANTHER" id="PTHR13696">
    <property type="entry name" value="P-LOOP CONTAINING NUCLEOSIDE TRIPHOSPHATE HYDROLASE"/>
    <property type="match status" value="1"/>
</dbReference>
<accession>A0A6N9TQ56</accession>
<proteinExistence type="predicted"/>
<dbReference type="InterPro" id="IPR025669">
    <property type="entry name" value="AAA_dom"/>
</dbReference>
<dbReference type="InterPro" id="IPR050678">
    <property type="entry name" value="DNA_Partitioning_ATPase"/>
</dbReference>
<evidence type="ECO:0000313" key="2">
    <source>
        <dbReference type="EMBL" id="NDY41567.1"/>
    </source>
</evidence>
<dbReference type="Gene3D" id="3.40.50.300">
    <property type="entry name" value="P-loop containing nucleotide triphosphate hydrolases"/>
    <property type="match status" value="1"/>
</dbReference>
<gene>
    <name evidence="2" type="ORF">G3N55_01705</name>
</gene>
<dbReference type="CDD" id="cd02042">
    <property type="entry name" value="ParAB_family"/>
    <property type="match status" value="1"/>
</dbReference>
<keyword evidence="3" id="KW-1185">Reference proteome</keyword>
<organism evidence="2 3">
    <name type="scientific">Dissulfurirhabdus thermomarina</name>
    <dbReference type="NCBI Taxonomy" id="1765737"/>
    <lineage>
        <taxon>Bacteria</taxon>
        <taxon>Deltaproteobacteria</taxon>
        <taxon>Dissulfurirhabdaceae</taxon>
        <taxon>Dissulfurirhabdus</taxon>
    </lineage>
</organism>
<sequence>MTTPTASAKILCVANQKGGVAKTTTAVSLGAGLALLGKAVLLVDCDSQANATSGVGLDPAALDRHLYHVLEGSAAPEEAIRPTEVQGLDILPANVDLVGIEMELAGRPGRETVLREALRPILGYEIVILDTPPSLGLLTVNALAAAHSVFIPLQCEYYALEGLSQLVNTIRLVKHNFNPRLYIEGILLTMFDARTRLTTQVNDEVRAHFRELVYETTIPRNVRLSESPSHGKPIFLYDPASRGAQSYLAAAREFLDRQRRPR</sequence>
<name>A0A6N9TQ56_DISTH</name>
<dbReference type="SUPFAM" id="SSF52540">
    <property type="entry name" value="P-loop containing nucleoside triphosphate hydrolases"/>
    <property type="match status" value="1"/>
</dbReference>
<dbReference type="EMBL" id="JAAGRR010000009">
    <property type="protein sequence ID" value="NDY41567.1"/>
    <property type="molecule type" value="Genomic_DNA"/>
</dbReference>
<dbReference type="InterPro" id="IPR027417">
    <property type="entry name" value="P-loop_NTPase"/>
</dbReference>
<dbReference type="RefSeq" id="WP_163297725.1">
    <property type="nucleotide sequence ID" value="NZ_JAAGRR010000009.1"/>
</dbReference>
<evidence type="ECO:0000313" key="3">
    <source>
        <dbReference type="Proteomes" id="UP000469346"/>
    </source>
</evidence>
<comment type="caution">
    <text evidence="2">The sequence shown here is derived from an EMBL/GenBank/DDBJ whole genome shotgun (WGS) entry which is preliminary data.</text>
</comment>
<dbReference type="AlphaFoldDB" id="A0A6N9TQ56"/>
<dbReference type="Pfam" id="PF13614">
    <property type="entry name" value="AAA_31"/>
    <property type="match status" value="1"/>
</dbReference>
<dbReference type="PANTHER" id="PTHR13696:SF52">
    <property type="entry name" value="PARA FAMILY PROTEIN CT_582"/>
    <property type="match status" value="1"/>
</dbReference>
<reference evidence="2 3" key="1">
    <citation type="submission" date="2020-02" db="EMBL/GenBank/DDBJ databases">
        <title>Comparative genomics of sulfur disproportionating microorganisms.</title>
        <authorList>
            <person name="Ward L.M."/>
            <person name="Bertran E."/>
            <person name="Johnston D.T."/>
        </authorList>
    </citation>
    <scope>NUCLEOTIDE SEQUENCE [LARGE SCALE GENOMIC DNA]</scope>
    <source>
        <strain evidence="2 3">DSM 100025</strain>
    </source>
</reference>